<reference evidence="1 2" key="1">
    <citation type="submission" date="2024-07" db="EMBL/GenBank/DDBJ databases">
        <title>Section-level genome sequencing and comparative genomics of Aspergillus sections Usti and Cavernicolus.</title>
        <authorList>
            <consortium name="Lawrence Berkeley National Laboratory"/>
            <person name="Nybo J.L."/>
            <person name="Vesth T.C."/>
            <person name="Theobald S."/>
            <person name="Frisvad J.C."/>
            <person name="Larsen T.O."/>
            <person name="Kjaerboelling I."/>
            <person name="Rothschild-Mancinelli K."/>
            <person name="Lyhne E.K."/>
            <person name="Kogle M.E."/>
            <person name="Barry K."/>
            <person name="Clum A."/>
            <person name="Na H."/>
            <person name="Ledsgaard L."/>
            <person name="Lin J."/>
            <person name="Lipzen A."/>
            <person name="Kuo A."/>
            <person name="Riley R."/>
            <person name="Mondo S."/>
            <person name="Labutti K."/>
            <person name="Haridas S."/>
            <person name="Pangalinan J."/>
            <person name="Salamov A.A."/>
            <person name="Simmons B.A."/>
            <person name="Magnuson J.K."/>
            <person name="Chen J."/>
            <person name="Drula E."/>
            <person name="Henrissat B."/>
            <person name="Wiebenga A."/>
            <person name="Lubbers R.J."/>
            <person name="Gomes A.C."/>
            <person name="Makela M.R."/>
            <person name="Stajich J."/>
            <person name="Grigoriev I.V."/>
            <person name="Mortensen U.H."/>
            <person name="De Vries R.P."/>
            <person name="Baker S.E."/>
            <person name="Andersen M.R."/>
        </authorList>
    </citation>
    <scope>NUCLEOTIDE SEQUENCE [LARGE SCALE GENOMIC DNA]</scope>
    <source>
        <strain evidence="1 2">CBS 209.92</strain>
    </source>
</reference>
<evidence type="ECO:0000313" key="2">
    <source>
        <dbReference type="Proteomes" id="UP001610563"/>
    </source>
</evidence>
<sequence>MTFVIFWDDREVVMAIMNNPKTQNLSDRCISIPTTSLPRAGTEGLDHQQDRIIKEGRNIRNHVPRRTISEDNSFPVKKDNTSKPYYINSRQQDPISIDINPGDSESAKGIQDFLFSMERKCSDAASGPICIASEDELCKTWETYSRNPLFRDHSPADTHFLVTCLPLYLIFLRSSHMSTSKVWRQSTMLKMQRLPTIRPLLR</sequence>
<proteinExistence type="predicted"/>
<keyword evidence="2" id="KW-1185">Reference proteome</keyword>
<evidence type="ECO:0000313" key="1">
    <source>
        <dbReference type="EMBL" id="KAL2784145.1"/>
    </source>
</evidence>
<protein>
    <submittedName>
        <fullName evidence="1">Uncharacterized protein</fullName>
    </submittedName>
</protein>
<dbReference type="EMBL" id="JBFTWV010000192">
    <property type="protein sequence ID" value="KAL2784145.1"/>
    <property type="molecule type" value="Genomic_DNA"/>
</dbReference>
<name>A0ABR4FLN9_9EURO</name>
<comment type="caution">
    <text evidence="1">The sequence shown here is derived from an EMBL/GenBank/DDBJ whole genome shotgun (WGS) entry which is preliminary data.</text>
</comment>
<gene>
    <name evidence="1" type="ORF">BJX66DRAFT_95747</name>
</gene>
<accession>A0ABR4FLN9</accession>
<dbReference type="Proteomes" id="UP001610563">
    <property type="component" value="Unassembled WGS sequence"/>
</dbReference>
<organism evidence="1 2">
    <name type="scientific">Aspergillus keveii</name>
    <dbReference type="NCBI Taxonomy" id="714993"/>
    <lineage>
        <taxon>Eukaryota</taxon>
        <taxon>Fungi</taxon>
        <taxon>Dikarya</taxon>
        <taxon>Ascomycota</taxon>
        <taxon>Pezizomycotina</taxon>
        <taxon>Eurotiomycetes</taxon>
        <taxon>Eurotiomycetidae</taxon>
        <taxon>Eurotiales</taxon>
        <taxon>Aspergillaceae</taxon>
        <taxon>Aspergillus</taxon>
        <taxon>Aspergillus subgen. Nidulantes</taxon>
    </lineage>
</organism>